<dbReference type="PANTHER" id="PTHR34975:SF2">
    <property type="entry name" value="SPORE GERMINATION PROTEIN A2"/>
    <property type="match status" value="1"/>
</dbReference>
<organism evidence="9 10">
    <name type="scientific">Pullulanibacillus camelliae</name>
    <dbReference type="NCBI Taxonomy" id="1707096"/>
    <lineage>
        <taxon>Bacteria</taxon>
        <taxon>Bacillati</taxon>
        <taxon>Bacillota</taxon>
        <taxon>Bacilli</taxon>
        <taxon>Bacillales</taxon>
        <taxon>Sporolactobacillaceae</taxon>
        <taxon>Pullulanibacillus</taxon>
    </lineage>
</organism>
<feature type="transmembrane region" description="Helical" evidence="8">
    <location>
        <begin position="44"/>
        <end position="63"/>
    </location>
</feature>
<evidence type="ECO:0000256" key="3">
    <source>
        <dbReference type="ARBA" id="ARBA00022448"/>
    </source>
</evidence>
<dbReference type="InterPro" id="IPR004761">
    <property type="entry name" value="Spore_GerAB"/>
</dbReference>
<keyword evidence="10" id="KW-1185">Reference proteome</keyword>
<evidence type="ECO:0000256" key="2">
    <source>
        <dbReference type="ARBA" id="ARBA00007998"/>
    </source>
</evidence>
<keyword evidence="3" id="KW-0813">Transport</keyword>
<dbReference type="GO" id="GO:0009847">
    <property type="term" value="P:spore germination"/>
    <property type="evidence" value="ECO:0007669"/>
    <property type="project" value="InterPro"/>
</dbReference>
<feature type="transmembrane region" description="Helical" evidence="8">
    <location>
        <begin position="12"/>
        <end position="32"/>
    </location>
</feature>
<comment type="subcellular location">
    <subcellularLocation>
        <location evidence="1">Membrane</location>
        <topology evidence="1">Multi-pass membrane protein</topology>
    </subcellularLocation>
</comment>
<reference evidence="9" key="1">
    <citation type="journal article" date="2014" name="Int. J. Syst. Evol. Microbiol.">
        <title>Complete genome sequence of Corynebacterium casei LMG S-19264T (=DSM 44701T), isolated from a smear-ripened cheese.</title>
        <authorList>
            <consortium name="US DOE Joint Genome Institute (JGI-PGF)"/>
            <person name="Walter F."/>
            <person name="Albersmeier A."/>
            <person name="Kalinowski J."/>
            <person name="Ruckert C."/>
        </authorList>
    </citation>
    <scope>NUCLEOTIDE SEQUENCE</scope>
    <source>
        <strain evidence="9">CGMCC 1.15371</strain>
    </source>
</reference>
<evidence type="ECO:0000256" key="4">
    <source>
        <dbReference type="ARBA" id="ARBA00022544"/>
    </source>
</evidence>
<keyword evidence="4" id="KW-0309">Germination</keyword>
<keyword evidence="5 8" id="KW-0812">Transmembrane</keyword>
<feature type="transmembrane region" description="Helical" evidence="8">
    <location>
        <begin position="120"/>
        <end position="137"/>
    </location>
</feature>
<dbReference type="NCBIfam" id="TIGR00912">
    <property type="entry name" value="2A0309"/>
    <property type="match status" value="1"/>
</dbReference>
<dbReference type="RefSeq" id="WP_188689629.1">
    <property type="nucleotide sequence ID" value="NZ_BMIR01000002.1"/>
</dbReference>
<name>A0A8J2VIW4_9BACL</name>
<feature type="transmembrane region" description="Helical" evidence="8">
    <location>
        <begin position="221"/>
        <end position="244"/>
    </location>
</feature>
<proteinExistence type="inferred from homology"/>
<evidence type="ECO:0000256" key="7">
    <source>
        <dbReference type="ARBA" id="ARBA00023136"/>
    </source>
</evidence>
<protein>
    <submittedName>
        <fullName evidence="9">Germination protein GerB</fullName>
    </submittedName>
</protein>
<comment type="similarity">
    <text evidence="2">Belongs to the amino acid-polyamine-organocation (APC) superfamily. Spore germination protein (SGP) (TC 2.A.3.9) family.</text>
</comment>
<accession>A0A8J2VIW4</accession>
<feature type="transmembrane region" description="Helical" evidence="8">
    <location>
        <begin position="273"/>
        <end position="292"/>
    </location>
</feature>
<evidence type="ECO:0000256" key="5">
    <source>
        <dbReference type="ARBA" id="ARBA00022692"/>
    </source>
</evidence>
<gene>
    <name evidence="9" type="ORF">GCM10011391_08620</name>
</gene>
<dbReference type="EMBL" id="BMIR01000002">
    <property type="protein sequence ID" value="GGE32218.1"/>
    <property type="molecule type" value="Genomic_DNA"/>
</dbReference>
<feature type="transmembrane region" description="Helical" evidence="8">
    <location>
        <begin position="304"/>
        <end position="324"/>
    </location>
</feature>
<feature type="transmembrane region" description="Helical" evidence="8">
    <location>
        <begin position="336"/>
        <end position="358"/>
    </location>
</feature>
<sequence length="370" mass="43021">MALEIQENRQVSPYVLFFIIYGIQTGIGVINYQRPITNSAGYDAWLSILIMGFIIFVVMWMLTKLLEEHQGDLITIHHHLFGKWIGGFLSFLFSLYFLTMSITVLNTYVLLVQVWMFPQMSYWEIATLLSIVAYAYISGGLRSIAGIAFLSSIYSIPLILALIAPLNYAHFDNLLPLVNHSVPALINAGKQMSLNYEGISILLLVYPFIKKTESRDNRKQWVFYATSMTTVVYLVVYLVTIVYFNPQELDQYLWPTMSLWKIVDLPFMERFEYIGITIWIFVILPNICLTLWGASRIIKRLFSLNQRIIVGCLIIFIVLFGYLLSNQVELDIWNKYQSLLGLGVMLMYLPFLYFYNLVHRKMRKSHAKQR</sequence>
<dbReference type="Gene3D" id="1.20.1740.10">
    <property type="entry name" value="Amino acid/polyamine transporter I"/>
    <property type="match status" value="1"/>
</dbReference>
<feature type="transmembrane region" description="Helical" evidence="8">
    <location>
        <begin position="188"/>
        <end position="209"/>
    </location>
</feature>
<evidence type="ECO:0000313" key="9">
    <source>
        <dbReference type="EMBL" id="GGE32218.1"/>
    </source>
</evidence>
<dbReference type="Pfam" id="PF03845">
    <property type="entry name" value="Spore_permease"/>
    <property type="match status" value="1"/>
</dbReference>
<keyword evidence="6 8" id="KW-1133">Transmembrane helix</keyword>
<dbReference type="AlphaFoldDB" id="A0A8J2VIW4"/>
<comment type="caution">
    <text evidence="9">The sequence shown here is derived from an EMBL/GenBank/DDBJ whole genome shotgun (WGS) entry which is preliminary data.</text>
</comment>
<feature type="transmembrane region" description="Helical" evidence="8">
    <location>
        <begin position="84"/>
        <end position="108"/>
    </location>
</feature>
<dbReference type="PANTHER" id="PTHR34975">
    <property type="entry name" value="SPORE GERMINATION PROTEIN A2"/>
    <property type="match status" value="1"/>
</dbReference>
<evidence type="ECO:0000256" key="1">
    <source>
        <dbReference type="ARBA" id="ARBA00004141"/>
    </source>
</evidence>
<reference evidence="9" key="2">
    <citation type="submission" date="2020-09" db="EMBL/GenBank/DDBJ databases">
        <authorList>
            <person name="Sun Q."/>
            <person name="Zhou Y."/>
        </authorList>
    </citation>
    <scope>NUCLEOTIDE SEQUENCE</scope>
    <source>
        <strain evidence="9">CGMCC 1.15371</strain>
    </source>
</reference>
<feature type="transmembrane region" description="Helical" evidence="8">
    <location>
        <begin position="144"/>
        <end position="168"/>
    </location>
</feature>
<dbReference type="Proteomes" id="UP000628775">
    <property type="component" value="Unassembled WGS sequence"/>
</dbReference>
<keyword evidence="7 8" id="KW-0472">Membrane</keyword>
<dbReference type="GO" id="GO:0016020">
    <property type="term" value="C:membrane"/>
    <property type="evidence" value="ECO:0007669"/>
    <property type="project" value="UniProtKB-SubCell"/>
</dbReference>
<evidence type="ECO:0000256" key="6">
    <source>
        <dbReference type="ARBA" id="ARBA00022989"/>
    </source>
</evidence>
<evidence type="ECO:0000313" key="10">
    <source>
        <dbReference type="Proteomes" id="UP000628775"/>
    </source>
</evidence>
<evidence type="ECO:0000256" key="8">
    <source>
        <dbReference type="SAM" id="Phobius"/>
    </source>
</evidence>